<dbReference type="CDD" id="cd07247">
    <property type="entry name" value="SgaA_N_like"/>
    <property type="match status" value="1"/>
</dbReference>
<dbReference type="PANTHER" id="PTHR33993:SF10">
    <property type="entry name" value="CONSERVED PROTEIN"/>
    <property type="match status" value="1"/>
</dbReference>
<dbReference type="AlphaFoldDB" id="A0A2P2GV06"/>
<dbReference type="InterPro" id="IPR029068">
    <property type="entry name" value="Glyas_Bleomycin-R_OHBP_Dase"/>
</dbReference>
<protein>
    <submittedName>
        <fullName evidence="3">Glyoxalase/bleomycin resistance protein/dioxygenase</fullName>
    </submittedName>
</protein>
<sequence>MGGRTESEVSRVPLTADEPGAPCWLSLAARDLEAAERFYGAVLGWTFRHGPLGQGFSVGERDGTPVAGIGEVVDRMAVPVAWTAYFAVADADTAVARIRERGGTVGVGPVAFPPRGRAALATDLEGAAFGVWEGRVSSRWRVGEQHAPAWLELHTRNAFDAAVFYGGVLDWADGGPDRFELSYEDDQVVLRRKGDAVARLNSGPAEAASDQPQRRPRWLVHFRVPDLDRATAAVLDHGGALVPEADAGWRAPTGRRTTVRDPQGGLFTLDENGTATGP</sequence>
<dbReference type="InterPro" id="IPR052164">
    <property type="entry name" value="Anthracycline_SecMetBiosynth"/>
</dbReference>
<name>A0A2P2GV06_STREW</name>
<evidence type="ECO:0000313" key="4">
    <source>
        <dbReference type="Proteomes" id="UP000265325"/>
    </source>
</evidence>
<evidence type="ECO:0000313" key="3">
    <source>
        <dbReference type="EMBL" id="KKZ75320.1"/>
    </source>
</evidence>
<dbReference type="Pfam" id="PF00903">
    <property type="entry name" value="Glyoxalase"/>
    <property type="match status" value="1"/>
</dbReference>
<dbReference type="SUPFAM" id="SSF54593">
    <property type="entry name" value="Glyoxalase/Bleomycin resistance protein/Dihydroxybiphenyl dioxygenase"/>
    <property type="match status" value="2"/>
</dbReference>
<proteinExistence type="predicted"/>
<dbReference type="PROSITE" id="PS51819">
    <property type="entry name" value="VOC"/>
    <property type="match status" value="1"/>
</dbReference>
<gene>
    <name evidence="3" type="ORF">VO63_02410</name>
</gene>
<dbReference type="PANTHER" id="PTHR33993">
    <property type="entry name" value="GLYOXALASE-RELATED"/>
    <property type="match status" value="1"/>
</dbReference>
<comment type="caution">
    <text evidence="3">The sequence shown here is derived from an EMBL/GenBank/DDBJ whole genome shotgun (WGS) entry which is preliminary data.</text>
</comment>
<keyword evidence="4" id="KW-1185">Reference proteome</keyword>
<keyword evidence="3" id="KW-0560">Oxidoreductase</keyword>
<dbReference type="Gene3D" id="3.10.180.10">
    <property type="entry name" value="2,3-Dihydroxybiphenyl 1,2-Dioxygenase, domain 1"/>
    <property type="match status" value="2"/>
</dbReference>
<dbReference type="GO" id="GO:0051213">
    <property type="term" value="F:dioxygenase activity"/>
    <property type="evidence" value="ECO:0007669"/>
    <property type="project" value="UniProtKB-KW"/>
</dbReference>
<feature type="region of interest" description="Disordered" evidence="1">
    <location>
        <begin position="251"/>
        <end position="278"/>
    </location>
</feature>
<dbReference type="Pfam" id="PF18029">
    <property type="entry name" value="Glyoxalase_6"/>
    <property type="match status" value="1"/>
</dbReference>
<evidence type="ECO:0000256" key="1">
    <source>
        <dbReference type="SAM" id="MobiDB-lite"/>
    </source>
</evidence>
<accession>A0A2P2GV06</accession>
<dbReference type="InterPro" id="IPR041581">
    <property type="entry name" value="Glyoxalase_6"/>
</dbReference>
<keyword evidence="3" id="KW-0223">Dioxygenase</keyword>
<evidence type="ECO:0000259" key="2">
    <source>
        <dbReference type="PROSITE" id="PS51819"/>
    </source>
</evidence>
<dbReference type="Proteomes" id="UP000265325">
    <property type="component" value="Unassembled WGS sequence"/>
</dbReference>
<dbReference type="EMBL" id="LAQS01000003">
    <property type="protein sequence ID" value="KKZ75320.1"/>
    <property type="molecule type" value="Genomic_DNA"/>
</dbReference>
<dbReference type="InterPro" id="IPR004360">
    <property type="entry name" value="Glyas_Fos-R_dOase_dom"/>
</dbReference>
<organism evidence="3 4">
    <name type="scientific">Streptomyces showdoensis</name>
    <dbReference type="NCBI Taxonomy" id="68268"/>
    <lineage>
        <taxon>Bacteria</taxon>
        <taxon>Bacillati</taxon>
        <taxon>Actinomycetota</taxon>
        <taxon>Actinomycetes</taxon>
        <taxon>Kitasatosporales</taxon>
        <taxon>Streptomycetaceae</taxon>
        <taxon>Streptomyces</taxon>
    </lineage>
</organism>
<reference evidence="3 4" key="1">
    <citation type="submission" date="2015-05" db="EMBL/GenBank/DDBJ databases">
        <title>Draft Genome assembly of Streptomyces showdoensis.</title>
        <authorList>
            <person name="Thapa K.K."/>
            <person name="Metsa-Ketela M."/>
        </authorList>
    </citation>
    <scope>NUCLEOTIDE SEQUENCE [LARGE SCALE GENOMIC DNA]</scope>
    <source>
        <strain evidence="3 4">ATCC 15227</strain>
    </source>
</reference>
<feature type="domain" description="VOC" evidence="2">
    <location>
        <begin position="21"/>
        <end position="134"/>
    </location>
</feature>
<dbReference type="InterPro" id="IPR037523">
    <property type="entry name" value="VOC_core"/>
</dbReference>